<name>A0ABU5KNF6_9BACL</name>
<gene>
    <name evidence="1" type="ORF">UFB30_11185</name>
</gene>
<evidence type="ECO:0000313" key="2">
    <source>
        <dbReference type="Proteomes" id="UP001292084"/>
    </source>
</evidence>
<reference evidence="1 2" key="1">
    <citation type="submission" date="2023-12" db="EMBL/GenBank/DDBJ databases">
        <title>Jeotgalibacillus haloalkaliphilus sp. nov., a novel salt-tolerant bacteria, isolated from the estuary of the Fenhe River into the Yellow River.</title>
        <authorList>
            <person name="Li Y."/>
        </authorList>
    </citation>
    <scope>NUCLEOTIDE SEQUENCE [LARGE SCALE GENOMIC DNA]</scope>
    <source>
        <strain evidence="1 2">HH7-29</strain>
    </source>
</reference>
<dbReference type="RefSeq" id="WP_322421770.1">
    <property type="nucleotide sequence ID" value="NZ_JAXQNN010000003.1"/>
</dbReference>
<organism evidence="1 2">
    <name type="scientific">Jeotgalibacillus haloalkalitolerans</name>
    <dbReference type="NCBI Taxonomy" id="3104292"/>
    <lineage>
        <taxon>Bacteria</taxon>
        <taxon>Bacillati</taxon>
        <taxon>Bacillota</taxon>
        <taxon>Bacilli</taxon>
        <taxon>Bacillales</taxon>
        <taxon>Caryophanaceae</taxon>
        <taxon>Jeotgalibacillus</taxon>
    </lineage>
</organism>
<dbReference type="EMBL" id="JAXQNN010000003">
    <property type="protein sequence ID" value="MDZ5712790.1"/>
    <property type="molecule type" value="Genomic_DNA"/>
</dbReference>
<sequence>MSEKTARELLAEAYGEETQGGKQVETVENETIELTEEERELALREDIDSLPHMLKIRIGYIKRHIEAQEGKDNDNGNPDA</sequence>
<proteinExistence type="predicted"/>
<protein>
    <submittedName>
        <fullName evidence="1">Uncharacterized protein</fullName>
    </submittedName>
</protein>
<dbReference type="Proteomes" id="UP001292084">
    <property type="component" value="Unassembled WGS sequence"/>
</dbReference>
<comment type="caution">
    <text evidence="1">The sequence shown here is derived from an EMBL/GenBank/DDBJ whole genome shotgun (WGS) entry which is preliminary data.</text>
</comment>
<accession>A0ABU5KNF6</accession>
<evidence type="ECO:0000313" key="1">
    <source>
        <dbReference type="EMBL" id="MDZ5712790.1"/>
    </source>
</evidence>
<keyword evidence="2" id="KW-1185">Reference proteome</keyword>